<proteinExistence type="predicted"/>
<sequence>MGEKIVCIYCLKDSSGTRNLEHVIPEASCNSENRGFATLLETNLGVFVELRLLSWIFLDYLRAGEMK</sequence>
<dbReference type="STRING" id="1004156.AYP45_02535"/>
<reference evidence="1 2" key="1">
    <citation type="journal article" date="2017" name="Water Res.">
        <title>Discovery and metagenomic analysis of an anammox bacterial enrichment related to Candidatus "Brocadia caroliniensis" in a full-scale glycerol-fed nitritation-denitritation separate centrate treatment process.</title>
        <authorList>
            <person name="Park H."/>
            <person name="Brotto A.C."/>
            <person name="van Loosdrecht M.C."/>
            <person name="Chandran K."/>
        </authorList>
    </citation>
    <scope>NUCLEOTIDE SEQUENCE [LARGE SCALE GENOMIC DNA]</scope>
    <source>
        <strain evidence="1">26THWARD</strain>
    </source>
</reference>
<name>A0A1V4AWN9_9BACT</name>
<accession>A0A1V4AWN9</accession>
<dbReference type="Proteomes" id="UP000189681">
    <property type="component" value="Unassembled WGS sequence"/>
</dbReference>
<organism evidence="1 2">
    <name type="scientific">Candidatus Brocadia carolinensis</name>
    <dbReference type="NCBI Taxonomy" id="1004156"/>
    <lineage>
        <taxon>Bacteria</taxon>
        <taxon>Pseudomonadati</taxon>
        <taxon>Planctomycetota</taxon>
        <taxon>Candidatus Brocadiia</taxon>
        <taxon>Candidatus Brocadiales</taxon>
        <taxon>Candidatus Brocadiaceae</taxon>
        <taxon>Candidatus Brocadia</taxon>
    </lineage>
</organism>
<comment type="caution">
    <text evidence="1">The sequence shown here is derived from an EMBL/GenBank/DDBJ whole genome shotgun (WGS) entry which is preliminary data.</text>
</comment>
<dbReference type="EMBL" id="AYTS01000024">
    <property type="protein sequence ID" value="OOP57548.1"/>
    <property type="molecule type" value="Genomic_DNA"/>
</dbReference>
<protein>
    <submittedName>
        <fullName evidence="1">Uncharacterized protein</fullName>
    </submittedName>
</protein>
<dbReference type="AlphaFoldDB" id="A0A1V4AWN9"/>
<gene>
    <name evidence="1" type="ORF">AYP45_02535</name>
</gene>
<evidence type="ECO:0000313" key="1">
    <source>
        <dbReference type="EMBL" id="OOP57548.1"/>
    </source>
</evidence>
<evidence type="ECO:0000313" key="2">
    <source>
        <dbReference type="Proteomes" id="UP000189681"/>
    </source>
</evidence>